<keyword evidence="7" id="KW-1185">Reference proteome</keyword>
<evidence type="ECO:0000313" key="7">
    <source>
        <dbReference type="Proteomes" id="UP000007110"/>
    </source>
</evidence>
<organism evidence="6 7">
    <name type="scientific">Strongylocentrotus purpuratus</name>
    <name type="common">Purple sea urchin</name>
    <dbReference type="NCBI Taxonomy" id="7668"/>
    <lineage>
        <taxon>Eukaryota</taxon>
        <taxon>Metazoa</taxon>
        <taxon>Echinodermata</taxon>
        <taxon>Eleutherozoa</taxon>
        <taxon>Echinozoa</taxon>
        <taxon>Echinoidea</taxon>
        <taxon>Euechinoidea</taxon>
        <taxon>Echinacea</taxon>
        <taxon>Camarodonta</taxon>
        <taxon>Echinidea</taxon>
        <taxon>Strongylocentrotidae</taxon>
        <taxon>Strongylocentrotus</taxon>
    </lineage>
</organism>
<comment type="caution">
    <text evidence="3">Lacks conserved residue(s) required for the propagation of feature annotation.</text>
</comment>
<keyword evidence="4" id="KW-0732">Signal</keyword>
<name>A0A7M7PK76_STRPU</name>
<accession>A0A7M7PK76</accession>
<evidence type="ECO:0000256" key="4">
    <source>
        <dbReference type="SAM" id="SignalP"/>
    </source>
</evidence>
<dbReference type="PROSITE" id="PS50070">
    <property type="entry name" value="KRINGLE_2"/>
    <property type="match status" value="1"/>
</dbReference>
<keyword evidence="1 3" id="KW-0420">Kringle</keyword>
<dbReference type="InterPro" id="IPR013806">
    <property type="entry name" value="Kringle-like"/>
</dbReference>
<dbReference type="InterPro" id="IPR050759">
    <property type="entry name" value="Serine_protease_kringle"/>
</dbReference>
<evidence type="ECO:0000256" key="3">
    <source>
        <dbReference type="PROSITE-ProRule" id="PRU00121"/>
    </source>
</evidence>
<keyword evidence="2 3" id="KW-1015">Disulfide bond</keyword>
<dbReference type="KEGG" id="spu:105438067"/>
<dbReference type="Gene3D" id="2.40.20.10">
    <property type="entry name" value="Plasminogen Kringle 4"/>
    <property type="match status" value="1"/>
</dbReference>
<feature type="chain" id="PRO_5029594120" description="Kringle domain-containing protein" evidence="4">
    <location>
        <begin position="23"/>
        <end position="184"/>
    </location>
</feature>
<feature type="domain" description="Kringle" evidence="5">
    <location>
        <begin position="37"/>
        <end position="113"/>
    </location>
</feature>
<dbReference type="InParanoid" id="A0A7M7PK76"/>
<dbReference type="PANTHER" id="PTHR24261:SF7">
    <property type="entry name" value="KRINGLE DOMAIN-CONTAINING PROTEIN"/>
    <property type="match status" value="1"/>
</dbReference>
<feature type="disulfide bond" evidence="3">
    <location>
        <begin position="81"/>
        <end position="104"/>
    </location>
</feature>
<evidence type="ECO:0000259" key="5">
    <source>
        <dbReference type="PROSITE" id="PS50070"/>
    </source>
</evidence>
<dbReference type="PRINTS" id="PR00018">
    <property type="entry name" value="KRINGLE"/>
</dbReference>
<dbReference type="SMART" id="SM00130">
    <property type="entry name" value="KR"/>
    <property type="match status" value="1"/>
</dbReference>
<dbReference type="OrthoDB" id="272018at2759"/>
<dbReference type="GeneID" id="105438067"/>
<dbReference type="InterPro" id="IPR038178">
    <property type="entry name" value="Kringle_sf"/>
</dbReference>
<dbReference type="InterPro" id="IPR018056">
    <property type="entry name" value="Kringle_CS"/>
</dbReference>
<evidence type="ECO:0000256" key="2">
    <source>
        <dbReference type="ARBA" id="ARBA00023157"/>
    </source>
</evidence>
<dbReference type="FunFam" id="2.40.20.10:FF:000022">
    <property type="entry name" value="Uncharacterized protein"/>
    <property type="match status" value="1"/>
</dbReference>
<proteinExistence type="predicted"/>
<dbReference type="AlphaFoldDB" id="A0A7M7PK76"/>
<dbReference type="PANTHER" id="PTHR24261">
    <property type="entry name" value="PLASMINOGEN-RELATED"/>
    <property type="match status" value="1"/>
</dbReference>
<dbReference type="CDD" id="cd00108">
    <property type="entry name" value="KR"/>
    <property type="match status" value="1"/>
</dbReference>
<dbReference type="RefSeq" id="XP_030852467.1">
    <property type="nucleotide sequence ID" value="XM_030996607.1"/>
</dbReference>
<feature type="signal peptide" evidence="4">
    <location>
        <begin position="1"/>
        <end position="22"/>
    </location>
</feature>
<evidence type="ECO:0000313" key="6">
    <source>
        <dbReference type="EnsemblMetazoa" id="XP_030852467"/>
    </source>
</evidence>
<dbReference type="Pfam" id="PF00051">
    <property type="entry name" value="Kringle"/>
    <property type="match status" value="1"/>
</dbReference>
<reference evidence="6" key="2">
    <citation type="submission" date="2021-01" db="UniProtKB">
        <authorList>
            <consortium name="EnsemblMetazoa"/>
        </authorList>
    </citation>
    <scope>IDENTIFICATION</scope>
</reference>
<dbReference type="EnsemblMetazoa" id="XM_030996607">
    <property type="protein sequence ID" value="XP_030852467"/>
    <property type="gene ID" value="LOC105438067"/>
</dbReference>
<reference evidence="7" key="1">
    <citation type="submission" date="2015-02" db="EMBL/GenBank/DDBJ databases">
        <title>Genome sequencing for Strongylocentrotus purpuratus.</title>
        <authorList>
            <person name="Murali S."/>
            <person name="Liu Y."/>
            <person name="Vee V."/>
            <person name="English A."/>
            <person name="Wang M."/>
            <person name="Skinner E."/>
            <person name="Han Y."/>
            <person name="Muzny D.M."/>
            <person name="Worley K.C."/>
            <person name="Gibbs R.A."/>
        </authorList>
    </citation>
    <scope>NUCLEOTIDE SEQUENCE</scope>
</reference>
<dbReference type="PROSITE" id="PS00021">
    <property type="entry name" value="KRINGLE_1"/>
    <property type="match status" value="1"/>
</dbReference>
<evidence type="ECO:0000256" key="1">
    <source>
        <dbReference type="ARBA" id="ARBA00022572"/>
    </source>
</evidence>
<protein>
    <recommendedName>
        <fullName evidence="5">Kringle domain-containing protein</fullName>
    </recommendedName>
</protein>
<sequence length="184" mass="20517">MGYILKLHVIAAIVVIVNGVQTVSVSDTPACQEDSTGVNYRGNLSQTINGHNCQAWTSQDPHQHVYTPADFPNAGLDDNYCRSPDNDDTAWCYTTNHGIIWEYCDVGFLDPRCKALHDVNDVCLHITTMSCPLITLESGETVQLIPKPMQSDLDWLISDLPADLQIPDDVQRYYCTEPDICKTL</sequence>
<feature type="disulfide bond" evidence="3">
    <location>
        <begin position="53"/>
        <end position="92"/>
    </location>
</feature>
<dbReference type="SUPFAM" id="SSF57440">
    <property type="entry name" value="Kringle-like"/>
    <property type="match status" value="1"/>
</dbReference>
<dbReference type="Proteomes" id="UP000007110">
    <property type="component" value="Unassembled WGS sequence"/>
</dbReference>
<dbReference type="InterPro" id="IPR000001">
    <property type="entry name" value="Kringle"/>
</dbReference>